<evidence type="ECO:0000256" key="1">
    <source>
        <dbReference type="SAM" id="MobiDB-lite"/>
    </source>
</evidence>
<feature type="compositionally biased region" description="Pro residues" evidence="1">
    <location>
        <begin position="545"/>
        <end position="555"/>
    </location>
</feature>
<feature type="compositionally biased region" description="Polar residues" evidence="1">
    <location>
        <begin position="265"/>
        <end position="275"/>
    </location>
</feature>
<proteinExistence type="predicted"/>
<feature type="compositionally biased region" description="Polar residues" evidence="1">
    <location>
        <begin position="584"/>
        <end position="614"/>
    </location>
</feature>
<feature type="region of interest" description="Disordered" evidence="1">
    <location>
        <begin position="491"/>
        <end position="719"/>
    </location>
</feature>
<dbReference type="EMBL" id="QCYY01001605">
    <property type="protein sequence ID" value="ROT76841.1"/>
    <property type="molecule type" value="Genomic_DNA"/>
</dbReference>
<comment type="caution">
    <text evidence="3">The sequence shown here is derived from an EMBL/GenBank/DDBJ whole genome shotgun (WGS) entry which is preliminary data.</text>
</comment>
<feature type="region of interest" description="Disordered" evidence="1">
    <location>
        <begin position="389"/>
        <end position="451"/>
    </location>
</feature>
<feature type="region of interest" description="Disordered" evidence="1">
    <location>
        <begin position="26"/>
        <end position="53"/>
    </location>
</feature>
<feature type="compositionally biased region" description="Polar residues" evidence="1">
    <location>
        <begin position="429"/>
        <end position="449"/>
    </location>
</feature>
<accession>A0A3R7MAV9</accession>
<feature type="chain" id="PRO_5018664261" evidence="2">
    <location>
        <begin position="21"/>
        <end position="908"/>
    </location>
</feature>
<keyword evidence="4" id="KW-1185">Reference proteome</keyword>
<feature type="region of interest" description="Disordered" evidence="1">
    <location>
        <begin position="136"/>
        <end position="249"/>
    </location>
</feature>
<feature type="compositionally biased region" description="Polar residues" evidence="1">
    <location>
        <begin position="621"/>
        <end position="631"/>
    </location>
</feature>
<organism evidence="3 4">
    <name type="scientific">Penaeus vannamei</name>
    <name type="common">Whiteleg shrimp</name>
    <name type="synonym">Litopenaeus vannamei</name>
    <dbReference type="NCBI Taxonomy" id="6689"/>
    <lineage>
        <taxon>Eukaryota</taxon>
        <taxon>Metazoa</taxon>
        <taxon>Ecdysozoa</taxon>
        <taxon>Arthropoda</taxon>
        <taxon>Crustacea</taxon>
        <taxon>Multicrustacea</taxon>
        <taxon>Malacostraca</taxon>
        <taxon>Eumalacostraca</taxon>
        <taxon>Eucarida</taxon>
        <taxon>Decapoda</taxon>
        <taxon>Dendrobranchiata</taxon>
        <taxon>Penaeoidea</taxon>
        <taxon>Penaeidae</taxon>
        <taxon>Penaeus</taxon>
    </lineage>
</organism>
<feature type="compositionally biased region" description="Polar residues" evidence="1">
    <location>
        <begin position="642"/>
        <end position="651"/>
    </location>
</feature>
<name>A0A3R7MAV9_PENVA</name>
<feature type="compositionally biased region" description="Low complexity" evidence="1">
    <location>
        <begin position="556"/>
        <end position="581"/>
    </location>
</feature>
<sequence length="908" mass="97271">MASVRVMLLLWSLAVLSVLAQHQDEKSITQKTKEPKPASKKQDLEEGSGKEEKENAEKLLQDLYIHSANPVLVSYLGHLATPRDLSQLDAIIRRQRQIRFKSSYQELPVVLRQPVGAKDLTGLSYFIRVDVDEDPPPSTALTLLPEGARTYFPPQVTTPHRKIKSRPHKDKKEKDEDPPLLLQELKGQKTSRGPQRDGPSKPVAVGGYRDDSDHLTSKTSSTSTASRLVASPPSSSFFSPANPTLSQANDPKFLAKGLTVSSRYTTFPQSSSQDKSLTSGHSSSQLSPASENLIIHNSLPSVSSASFLPSPSGPGPFSSNVSGAPDPFHSSIVTSQPIFIFESPGSTSSKASTGSFASLPASLSPGKALNVPSQYLELPNRFPLHPGVSLPTQSLGQAPSVSQSFAIPSSPSLDIQNHSQHLDLPSNPSPESSRTLHTAKSAAISSDQKTPLLPNSLRLSKAIQVFSHPSSQSTLPFHELSSIIDTQPTQVLSNSPASSVSFEVSQELEPPSHPFPQSGHPSNPLPVPSPLSSNPSRPSKSFPRPFSPPPLPQPSPLRQSRPQGTPSSSSSASLITTASLGAKASSTPASPTPTQKLSQESLSASKLQANTNTFSKHRSRQNQTPLTSSKVSDPRPNAKAKSISSKPVNSIEQSESLRRGRSEGRGQGGSRNREKDRGSGDGEGRQIQSGINSATPADGKTRNVLNSDDPYVNSIPGRSGIDYPTFQTLPKTGFDCSSKQSGGYYADPEADCQLGHIGIAPQHPAETQNKIVHKAANLGSEPVTPSSPPLPLYLLINLTNHSCCLAPSGDILSETLWVKASPQGRVLWEIQGAHCSRVPRVLGKKKGFIPLSTLQLCGEMSKGRRQVSREDQGDQGRLRLFLGWPGIAGAGRRGKQEGAVSRRVEMDR</sequence>
<feature type="compositionally biased region" description="Polar residues" evidence="1">
    <location>
        <begin position="390"/>
        <end position="419"/>
    </location>
</feature>
<feature type="compositionally biased region" description="Low complexity" evidence="1">
    <location>
        <begin position="276"/>
        <end position="287"/>
    </location>
</feature>
<dbReference type="Proteomes" id="UP000283509">
    <property type="component" value="Unassembled WGS sequence"/>
</dbReference>
<evidence type="ECO:0000256" key="2">
    <source>
        <dbReference type="SAM" id="SignalP"/>
    </source>
</evidence>
<feature type="compositionally biased region" description="Low complexity" evidence="1">
    <location>
        <begin position="217"/>
        <end position="240"/>
    </location>
</feature>
<dbReference type="AlphaFoldDB" id="A0A3R7MAV9"/>
<dbReference type="OrthoDB" id="6514762at2759"/>
<feature type="region of interest" description="Disordered" evidence="1">
    <location>
        <begin position="265"/>
        <end position="287"/>
    </location>
</feature>
<feature type="compositionally biased region" description="Basic and acidic residues" evidence="1">
    <location>
        <begin position="655"/>
        <end position="664"/>
    </location>
</feature>
<feature type="compositionally biased region" description="Low complexity" evidence="1">
    <location>
        <begin position="530"/>
        <end position="544"/>
    </location>
</feature>
<keyword evidence="2" id="KW-0732">Signal</keyword>
<feature type="compositionally biased region" description="Polar residues" evidence="1">
    <location>
        <begin position="686"/>
        <end position="695"/>
    </location>
</feature>
<gene>
    <name evidence="3" type="ORF">C7M84_004562</name>
</gene>
<feature type="compositionally biased region" description="Basic and acidic residues" evidence="1">
    <location>
        <begin position="671"/>
        <end position="684"/>
    </location>
</feature>
<protein>
    <submittedName>
        <fullName evidence="3">Uncharacterized protein</fullName>
    </submittedName>
</protein>
<evidence type="ECO:0000313" key="3">
    <source>
        <dbReference type="EMBL" id="ROT76841.1"/>
    </source>
</evidence>
<feature type="compositionally biased region" description="Polar residues" evidence="1">
    <location>
        <begin position="491"/>
        <end position="504"/>
    </location>
</feature>
<feature type="signal peptide" evidence="2">
    <location>
        <begin position="1"/>
        <end position="20"/>
    </location>
</feature>
<feature type="compositionally biased region" description="Basic residues" evidence="1">
    <location>
        <begin position="159"/>
        <end position="169"/>
    </location>
</feature>
<reference evidence="3 4" key="2">
    <citation type="submission" date="2019-01" db="EMBL/GenBank/DDBJ databases">
        <title>The decoding of complex shrimp genome reveals the adaptation for benthos swimmer, frequently molting mechanism and breeding impact on genome.</title>
        <authorList>
            <person name="Sun Y."/>
            <person name="Gao Y."/>
            <person name="Yu Y."/>
        </authorList>
    </citation>
    <scope>NUCLEOTIDE SEQUENCE [LARGE SCALE GENOMIC DNA]</scope>
    <source>
        <tissue evidence="3">Muscle</tissue>
    </source>
</reference>
<evidence type="ECO:0000313" key="4">
    <source>
        <dbReference type="Proteomes" id="UP000283509"/>
    </source>
</evidence>
<reference evidence="3 4" key="1">
    <citation type="submission" date="2018-04" db="EMBL/GenBank/DDBJ databases">
        <authorList>
            <person name="Zhang X."/>
            <person name="Yuan J."/>
            <person name="Li F."/>
            <person name="Xiang J."/>
        </authorList>
    </citation>
    <scope>NUCLEOTIDE SEQUENCE [LARGE SCALE GENOMIC DNA]</scope>
    <source>
        <tissue evidence="3">Muscle</tissue>
    </source>
</reference>